<dbReference type="EMBL" id="WKMC01000001">
    <property type="protein sequence ID" value="MRZ49275.1"/>
    <property type="molecule type" value="Genomic_DNA"/>
</dbReference>
<dbReference type="AlphaFoldDB" id="A0A173RRS1"/>
<keyword evidence="3" id="KW-0012">Acyltransferase</keyword>
<dbReference type="CDD" id="cd04647">
    <property type="entry name" value="LbH_MAT_like"/>
    <property type="match status" value="1"/>
</dbReference>
<reference evidence="9 10" key="2">
    <citation type="journal article" date="2019" name="Nat. Med.">
        <title>A library of human gut bacterial isolates paired with longitudinal multiomics data enables mechanistic microbiome research.</title>
        <authorList>
            <person name="Poyet M."/>
            <person name="Groussin M."/>
            <person name="Gibbons S.M."/>
            <person name="Avila-Pacheco J."/>
            <person name="Jiang X."/>
            <person name="Kearney S.M."/>
            <person name="Perrotta A.R."/>
            <person name="Berdy B."/>
            <person name="Zhao S."/>
            <person name="Lieberman T.D."/>
            <person name="Swanson P.K."/>
            <person name="Smith M."/>
            <person name="Roesemann S."/>
            <person name="Alexander J.E."/>
            <person name="Rich S.A."/>
            <person name="Livny J."/>
            <person name="Vlamakis H."/>
            <person name="Clish C."/>
            <person name="Bullock K."/>
            <person name="Deik A."/>
            <person name="Scott J."/>
            <person name="Pierce K.A."/>
            <person name="Xavier R.J."/>
            <person name="Alm E.J."/>
        </authorList>
    </citation>
    <scope>NUCLEOTIDE SEQUENCE [LARGE SCALE GENOMIC DNA]</scope>
    <source>
        <strain evidence="7 10">BIOML-A20</strain>
        <strain evidence="6 9">BIOML-A32</strain>
        <strain evidence="4 12">BIOML-A41</strain>
        <strain evidence="5 11">BIOML-A9</strain>
    </source>
</reference>
<dbReference type="InterPro" id="IPR011004">
    <property type="entry name" value="Trimer_LpxA-like_sf"/>
</dbReference>
<dbReference type="PANTHER" id="PTHR23416">
    <property type="entry name" value="SIALIC ACID SYNTHASE-RELATED"/>
    <property type="match status" value="1"/>
</dbReference>
<evidence type="ECO:0000256" key="2">
    <source>
        <dbReference type="ARBA" id="ARBA00022679"/>
    </source>
</evidence>
<keyword evidence="2 3" id="KW-0808">Transferase</keyword>
<dbReference type="RefSeq" id="WP_005856563.1">
    <property type="nucleotide sequence ID" value="NZ_AP019729.1"/>
</dbReference>
<dbReference type="EC" id="2.3.1.18" evidence="3"/>
<evidence type="ECO:0000313" key="7">
    <source>
        <dbReference type="EMBL" id="MSB75028.1"/>
    </source>
</evidence>
<proteinExistence type="inferred from homology"/>
<gene>
    <name evidence="3" type="primary">lacA</name>
    <name evidence="3" type="ORF">ERS852429_00649</name>
    <name evidence="4" type="ORF">GKD59_16850</name>
    <name evidence="6" type="ORF">GKD66_03255</name>
    <name evidence="5" type="ORF">GKD67_01510</name>
    <name evidence="7" type="ORF">GKD70_17350</name>
</gene>
<evidence type="ECO:0000313" key="6">
    <source>
        <dbReference type="EMBL" id="MRZ49275.1"/>
    </source>
</evidence>
<dbReference type="Pfam" id="PF14602">
    <property type="entry name" value="Hexapep_2"/>
    <property type="match status" value="1"/>
</dbReference>
<evidence type="ECO:0000313" key="8">
    <source>
        <dbReference type="Proteomes" id="UP000095591"/>
    </source>
</evidence>
<dbReference type="PANTHER" id="PTHR23416:SF23">
    <property type="entry name" value="ACETYLTRANSFERASE C18B11.09C-RELATED"/>
    <property type="match status" value="1"/>
</dbReference>
<evidence type="ECO:0000313" key="11">
    <source>
        <dbReference type="Proteomes" id="UP000461276"/>
    </source>
</evidence>
<organism evidence="3 8">
    <name type="scientific">Parabacteroides distasonis</name>
    <dbReference type="NCBI Taxonomy" id="823"/>
    <lineage>
        <taxon>Bacteria</taxon>
        <taxon>Pseudomonadati</taxon>
        <taxon>Bacteroidota</taxon>
        <taxon>Bacteroidia</taxon>
        <taxon>Bacteroidales</taxon>
        <taxon>Tannerellaceae</taxon>
        <taxon>Parabacteroides</taxon>
    </lineage>
</organism>
<name>A0A173RRS1_PARDI</name>
<comment type="similarity">
    <text evidence="1">Belongs to the transferase hexapeptide repeat family.</text>
</comment>
<dbReference type="InterPro" id="IPR001451">
    <property type="entry name" value="Hexapep"/>
</dbReference>
<dbReference type="OrthoDB" id="9812571at2"/>
<dbReference type="InterPro" id="IPR051159">
    <property type="entry name" value="Hexapeptide_acetyltransf"/>
</dbReference>
<sequence length="208" mass="23235">MNISDLKQKIKKNDRLKRTVHYLIMNQRGSCPRLWVKWFVNPFMLTYGKRSKIRRSAIMNVSPINSFILGQESIIEHYVTIDNGVGHVHIGDHSRIGIHNTIIGPVFIGNQVILAQNITISGLNHTYHDISKPIVKQGITTSPVIIEDESWIGANTVITSGVHIGKHCVIGAGSVVTKDIPDYSVAVGNPAKVVKHYDPCGQQWKRTR</sequence>
<evidence type="ECO:0000313" key="5">
    <source>
        <dbReference type="EMBL" id="MRY91939.1"/>
    </source>
</evidence>
<evidence type="ECO:0000313" key="12">
    <source>
        <dbReference type="Proteomes" id="UP000463337"/>
    </source>
</evidence>
<protein>
    <submittedName>
        <fullName evidence="4">Acyltransferase</fullName>
    </submittedName>
    <submittedName>
        <fullName evidence="3">Galactoside O-acetyltransferase</fullName>
        <ecNumber evidence="3">2.3.1.18</ecNumber>
    </submittedName>
</protein>
<dbReference type="Proteomes" id="UP000441358">
    <property type="component" value="Unassembled WGS sequence"/>
</dbReference>
<dbReference type="EMBL" id="WKMO01000018">
    <property type="protein sequence ID" value="MSB75028.1"/>
    <property type="molecule type" value="Genomic_DNA"/>
</dbReference>
<evidence type="ECO:0000313" key="10">
    <source>
        <dbReference type="Proteomes" id="UP000441609"/>
    </source>
</evidence>
<dbReference type="GO" id="GO:0008870">
    <property type="term" value="F:galactoside O-acetyltransferase activity"/>
    <property type="evidence" value="ECO:0007669"/>
    <property type="project" value="UniProtKB-EC"/>
</dbReference>
<dbReference type="Proteomes" id="UP000441609">
    <property type="component" value="Unassembled WGS sequence"/>
</dbReference>
<reference evidence="3 8" key="1">
    <citation type="submission" date="2015-09" db="EMBL/GenBank/DDBJ databases">
        <authorList>
            <consortium name="Pathogen Informatics"/>
        </authorList>
    </citation>
    <scope>NUCLEOTIDE SEQUENCE [LARGE SCALE GENOMIC DNA]</scope>
    <source>
        <strain evidence="3 8">2789STDY5608872</strain>
    </source>
</reference>
<dbReference type="EMBL" id="CYXP01000001">
    <property type="protein sequence ID" value="CUM80365.1"/>
    <property type="molecule type" value="Genomic_DNA"/>
</dbReference>
<accession>A0A173RRS1</accession>
<dbReference type="EMBL" id="WKLT01000017">
    <property type="protein sequence ID" value="MRY59548.1"/>
    <property type="molecule type" value="Genomic_DNA"/>
</dbReference>
<evidence type="ECO:0000313" key="4">
    <source>
        <dbReference type="EMBL" id="MRY59548.1"/>
    </source>
</evidence>
<dbReference type="Proteomes" id="UP000461276">
    <property type="component" value="Unassembled WGS sequence"/>
</dbReference>
<dbReference type="GO" id="GO:0005829">
    <property type="term" value="C:cytosol"/>
    <property type="evidence" value="ECO:0007669"/>
    <property type="project" value="TreeGrafter"/>
</dbReference>
<dbReference type="Proteomes" id="UP000095591">
    <property type="component" value="Unassembled WGS sequence"/>
</dbReference>
<evidence type="ECO:0000313" key="9">
    <source>
        <dbReference type="Proteomes" id="UP000441358"/>
    </source>
</evidence>
<evidence type="ECO:0000256" key="1">
    <source>
        <dbReference type="ARBA" id="ARBA00007274"/>
    </source>
</evidence>
<evidence type="ECO:0000313" key="3">
    <source>
        <dbReference type="EMBL" id="CUM80365.1"/>
    </source>
</evidence>
<dbReference type="EMBL" id="WKMY01000001">
    <property type="protein sequence ID" value="MRY91939.1"/>
    <property type="molecule type" value="Genomic_DNA"/>
</dbReference>
<dbReference type="Gene3D" id="2.160.10.10">
    <property type="entry name" value="Hexapeptide repeat proteins"/>
    <property type="match status" value="1"/>
</dbReference>
<dbReference type="SUPFAM" id="SSF51161">
    <property type="entry name" value="Trimeric LpxA-like enzymes"/>
    <property type="match status" value="1"/>
</dbReference>
<dbReference type="Proteomes" id="UP000463337">
    <property type="component" value="Unassembled WGS sequence"/>
</dbReference>